<dbReference type="InterPro" id="IPR051121">
    <property type="entry name" value="FAH"/>
</dbReference>
<keyword evidence="4" id="KW-0456">Lyase</keyword>
<proteinExistence type="inferred from homology"/>
<accession>A0A517PHC6</accession>
<dbReference type="RefSeq" id="WP_145180562.1">
    <property type="nucleotide sequence ID" value="NZ_CP036266.1"/>
</dbReference>
<dbReference type="GO" id="GO:0046872">
    <property type="term" value="F:metal ion binding"/>
    <property type="evidence" value="ECO:0007669"/>
    <property type="project" value="UniProtKB-KW"/>
</dbReference>
<evidence type="ECO:0000313" key="4">
    <source>
        <dbReference type="EMBL" id="QDT18778.1"/>
    </source>
</evidence>
<dbReference type="PANTHER" id="PTHR42796:SF4">
    <property type="entry name" value="FUMARYLACETOACETATE HYDROLASE DOMAIN-CONTAINING PROTEIN 2A"/>
    <property type="match status" value="1"/>
</dbReference>
<dbReference type="OrthoDB" id="9805307at2"/>
<dbReference type="InterPro" id="IPR011234">
    <property type="entry name" value="Fumarylacetoacetase-like_C"/>
</dbReference>
<dbReference type="EMBL" id="CP036266">
    <property type="protein sequence ID" value="QDT18778.1"/>
    <property type="molecule type" value="Genomic_DNA"/>
</dbReference>
<dbReference type="SUPFAM" id="SSF56529">
    <property type="entry name" value="FAH"/>
    <property type="match status" value="1"/>
</dbReference>
<dbReference type="FunFam" id="3.90.850.10:FF:000002">
    <property type="entry name" value="2-hydroxyhepta-2,4-diene-1,7-dioate isomerase"/>
    <property type="match status" value="1"/>
</dbReference>
<dbReference type="InterPro" id="IPR036663">
    <property type="entry name" value="Fumarylacetoacetase_C_sf"/>
</dbReference>
<dbReference type="EC" id="4.3.2.3" evidence="4"/>
<comment type="similarity">
    <text evidence="1">Belongs to the FAH family.</text>
</comment>
<dbReference type="PANTHER" id="PTHR42796">
    <property type="entry name" value="FUMARYLACETOACETATE HYDROLASE DOMAIN-CONTAINING PROTEIN 2A-RELATED"/>
    <property type="match status" value="1"/>
</dbReference>
<dbReference type="GO" id="GO:0050385">
    <property type="term" value="F:ureidoglycolate lyase activity"/>
    <property type="evidence" value="ECO:0007669"/>
    <property type="project" value="UniProtKB-EC"/>
</dbReference>
<evidence type="ECO:0000313" key="5">
    <source>
        <dbReference type="Proteomes" id="UP000320421"/>
    </source>
</evidence>
<gene>
    <name evidence="4" type="ORF">HG66A1_05400</name>
</gene>
<evidence type="ECO:0000256" key="2">
    <source>
        <dbReference type="ARBA" id="ARBA00022723"/>
    </source>
</evidence>
<keyword evidence="5" id="KW-1185">Reference proteome</keyword>
<organism evidence="4 5">
    <name type="scientific">Gimesia chilikensis</name>
    <dbReference type="NCBI Taxonomy" id="2605989"/>
    <lineage>
        <taxon>Bacteria</taxon>
        <taxon>Pseudomonadati</taxon>
        <taxon>Planctomycetota</taxon>
        <taxon>Planctomycetia</taxon>
        <taxon>Planctomycetales</taxon>
        <taxon>Planctomycetaceae</taxon>
        <taxon>Gimesia</taxon>
    </lineage>
</organism>
<name>A0A517PHC6_9PLAN</name>
<protein>
    <submittedName>
        <fullName evidence="4">Ureidoglycolate lyase</fullName>
        <ecNumber evidence="4">4.3.2.3</ecNumber>
    </submittedName>
</protein>
<evidence type="ECO:0000259" key="3">
    <source>
        <dbReference type="Pfam" id="PF01557"/>
    </source>
</evidence>
<dbReference type="GO" id="GO:0016853">
    <property type="term" value="F:isomerase activity"/>
    <property type="evidence" value="ECO:0007669"/>
    <property type="project" value="UniProtKB-ARBA"/>
</dbReference>
<feature type="domain" description="Fumarylacetoacetase-like C-terminal" evidence="3">
    <location>
        <begin position="80"/>
        <end position="286"/>
    </location>
</feature>
<dbReference type="Gene3D" id="3.90.850.10">
    <property type="entry name" value="Fumarylacetoacetase-like, C-terminal domain"/>
    <property type="match status" value="1"/>
</dbReference>
<dbReference type="AlphaFoldDB" id="A0A517PHC6"/>
<dbReference type="Pfam" id="PF01557">
    <property type="entry name" value="FAA_hydrolase"/>
    <property type="match status" value="1"/>
</dbReference>
<evidence type="ECO:0000256" key="1">
    <source>
        <dbReference type="ARBA" id="ARBA00010211"/>
    </source>
</evidence>
<reference evidence="4 5" key="1">
    <citation type="submission" date="2019-02" db="EMBL/GenBank/DDBJ databases">
        <title>Deep-cultivation of Planctomycetes and their phenomic and genomic characterization uncovers novel biology.</title>
        <authorList>
            <person name="Wiegand S."/>
            <person name="Jogler M."/>
            <person name="Boedeker C."/>
            <person name="Pinto D."/>
            <person name="Vollmers J."/>
            <person name="Rivas-Marin E."/>
            <person name="Kohn T."/>
            <person name="Peeters S.H."/>
            <person name="Heuer A."/>
            <person name="Rast P."/>
            <person name="Oberbeckmann S."/>
            <person name="Bunk B."/>
            <person name="Jeske O."/>
            <person name="Meyerdierks A."/>
            <person name="Storesund J.E."/>
            <person name="Kallscheuer N."/>
            <person name="Luecker S."/>
            <person name="Lage O.M."/>
            <person name="Pohl T."/>
            <person name="Merkel B.J."/>
            <person name="Hornburger P."/>
            <person name="Mueller R.-W."/>
            <person name="Bruemmer F."/>
            <person name="Labrenz M."/>
            <person name="Spormann A.M."/>
            <person name="Op den Camp H."/>
            <person name="Overmann J."/>
            <person name="Amann R."/>
            <person name="Jetten M.S.M."/>
            <person name="Mascher T."/>
            <person name="Medema M.H."/>
            <person name="Devos D.P."/>
            <person name="Kaster A.-K."/>
            <person name="Ovreas L."/>
            <person name="Rohde M."/>
            <person name="Galperin M.Y."/>
            <person name="Jogler C."/>
        </authorList>
    </citation>
    <scope>NUCLEOTIDE SEQUENCE [LARGE SCALE GENOMIC DNA]</scope>
    <source>
        <strain evidence="4 5">HG66A1</strain>
    </source>
</reference>
<dbReference type="Proteomes" id="UP000320421">
    <property type="component" value="Chromosome"/>
</dbReference>
<sequence length="290" mass="31642">MKLATLHTEQGPTVVSVTDHEGQLTFYDVRAFDDTLPPSLKGVLSLEDGLERACKAAKQAVEADRQITGTLCAPIPQPGKVICIGLNYRDHAEETGMAFPDEPVCFSKFTTSVTGPDQPIRIPEVAKEVDYEAELVVVIGKTCRNANLDNALEYVAGYMNGHDVSARDWQIGRPGGQWLLGKTPDTFAPIGPYLVTSDEIEDANNLSIKLTLNGEVMQNSCTDKFIFTIEEIVQFLSQFMTLEPGDIIFTGTPPGVGMARKPPVYLKPGDQVDVEIQGLGVLRNSVEAWN</sequence>
<keyword evidence="2" id="KW-0479">Metal-binding</keyword>
<dbReference type="GO" id="GO:0019752">
    <property type="term" value="P:carboxylic acid metabolic process"/>
    <property type="evidence" value="ECO:0007669"/>
    <property type="project" value="UniProtKB-ARBA"/>
</dbReference>